<evidence type="ECO:0000313" key="1">
    <source>
        <dbReference type="EMBL" id="KAJ7773822.1"/>
    </source>
</evidence>
<dbReference type="Proteomes" id="UP001215598">
    <property type="component" value="Unassembled WGS sequence"/>
</dbReference>
<sequence>ASRSRSKTEEAIVSITLKDTGKSPIFLELDLGDLVSVQAAARILLEKETRLDVSYNS</sequence>
<protein>
    <submittedName>
        <fullName evidence="1">Uncharacterized protein</fullName>
    </submittedName>
</protein>
<organism evidence="1 2">
    <name type="scientific">Mycena metata</name>
    <dbReference type="NCBI Taxonomy" id="1033252"/>
    <lineage>
        <taxon>Eukaryota</taxon>
        <taxon>Fungi</taxon>
        <taxon>Dikarya</taxon>
        <taxon>Basidiomycota</taxon>
        <taxon>Agaricomycotina</taxon>
        <taxon>Agaricomycetes</taxon>
        <taxon>Agaricomycetidae</taxon>
        <taxon>Agaricales</taxon>
        <taxon>Marasmiineae</taxon>
        <taxon>Mycenaceae</taxon>
        <taxon>Mycena</taxon>
    </lineage>
</organism>
<dbReference type="Gene3D" id="3.40.50.720">
    <property type="entry name" value="NAD(P)-binding Rossmann-like Domain"/>
    <property type="match status" value="1"/>
</dbReference>
<comment type="caution">
    <text evidence="1">The sequence shown here is derived from an EMBL/GenBank/DDBJ whole genome shotgun (WGS) entry which is preliminary data.</text>
</comment>
<name>A0AAD7NT63_9AGAR</name>
<feature type="non-terminal residue" evidence="1">
    <location>
        <position position="57"/>
    </location>
</feature>
<keyword evidence="2" id="KW-1185">Reference proteome</keyword>
<dbReference type="AlphaFoldDB" id="A0AAD7NT63"/>
<dbReference type="EMBL" id="JARKIB010000012">
    <property type="protein sequence ID" value="KAJ7773822.1"/>
    <property type="molecule type" value="Genomic_DNA"/>
</dbReference>
<proteinExistence type="predicted"/>
<accession>A0AAD7NT63</accession>
<feature type="non-terminal residue" evidence="1">
    <location>
        <position position="1"/>
    </location>
</feature>
<evidence type="ECO:0000313" key="2">
    <source>
        <dbReference type="Proteomes" id="UP001215598"/>
    </source>
</evidence>
<reference evidence="1" key="1">
    <citation type="submission" date="2023-03" db="EMBL/GenBank/DDBJ databases">
        <title>Massive genome expansion in bonnet fungi (Mycena s.s.) driven by repeated elements and novel gene families across ecological guilds.</title>
        <authorList>
            <consortium name="Lawrence Berkeley National Laboratory"/>
            <person name="Harder C.B."/>
            <person name="Miyauchi S."/>
            <person name="Viragh M."/>
            <person name="Kuo A."/>
            <person name="Thoen E."/>
            <person name="Andreopoulos B."/>
            <person name="Lu D."/>
            <person name="Skrede I."/>
            <person name="Drula E."/>
            <person name="Henrissat B."/>
            <person name="Morin E."/>
            <person name="Kohler A."/>
            <person name="Barry K."/>
            <person name="LaButti K."/>
            <person name="Morin E."/>
            <person name="Salamov A."/>
            <person name="Lipzen A."/>
            <person name="Mereny Z."/>
            <person name="Hegedus B."/>
            <person name="Baldrian P."/>
            <person name="Stursova M."/>
            <person name="Weitz H."/>
            <person name="Taylor A."/>
            <person name="Grigoriev I.V."/>
            <person name="Nagy L.G."/>
            <person name="Martin F."/>
            <person name="Kauserud H."/>
        </authorList>
    </citation>
    <scope>NUCLEOTIDE SEQUENCE</scope>
    <source>
        <strain evidence="1">CBHHK182m</strain>
    </source>
</reference>
<gene>
    <name evidence="1" type="ORF">B0H16DRAFT_1271408</name>
</gene>